<sequence length="225" mass="23299">MNVLITGGASGLGAAVARKVADDGGRPLILDRHPPKDDFEHMQADLADRRCAERAVHGLARAAGGLNAVVAAAGIDAPGTLCDVPAEDWERVVQVNLLGTAAVVRAALPYLENEPAGRVVTVASTLGFRAVGHASAYCASEFGLVGFTRALAAELAGKVAVTMVMPGGMDTAFFDGRAARYRPGPDAELNRPADVAATVAFALSQPPGCEVREMVVCPSREPSWP</sequence>
<dbReference type="PRINTS" id="PR00081">
    <property type="entry name" value="GDHRDH"/>
</dbReference>
<proteinExistence type="inferred from homology"/>
<dbReference type="InterPro" id="IPR036291">
    <property type="entry name" value="NAD(P)-bd_dom_sf"/>
</dbReference>
<dbReference type="GO" id="GO:0030497">
    <property type="term" value="P:fatty acid elongation"/>
    <property type="evidence" value="ECO:0007669"/>
    <property type="project" value="TreeGrafter"/>
</dbReference>
<dbReference type="SMART" id="SM00822">
    <property type="entry name" value="PKS_KR"/>
    <property type="match status" value="1"/>
</dbReference>
<evidence type="ECO:0000313" key="4">
    <source>
        <dbReference type="EMBL" id="TMQ94412.1"/>
    </source>
</evidence>
<dbReference type="AlphaFoldDB" id="A0A5C4J817"/>
<dbReference type="PRINTS" id="PR00080">
    <property type="entry name" value="SDRFAMILY"/>
</dbReference>
<dbReference type="InterPro" id="IPR002347">
    <property type="entry name" value="SDR_fam"/>
</dbReference>
<gene>
    <name evidence="4" type="ORF">ETD83_23930</name>
</gene>
<keyword evidence="5" id="KW-1185">Reference proteome</keyword>
<dbReference type="RefSeq" id="WP_138647393.1">
    <property type="nucleotide sequence ID" value="NZ_VCKW01000131.1"/>
</dbReference>
<dbReference type="Proteomes" id="UP000309174">
    <property type="component" value="Unassembled WGS sequence"/>
</dbReference>
<dbReference type="OrthoDB" id="4150292at2"/>
<evidence type="ECO:0000256" key="2">
    <source>
        <dbReference type="RuleBase" id="RU000363"/>
    </source>
</evidence>
<dbReference type="EMBL" id="VCKW01000131">
    <property type="protein sequence ID" value="TMQ94412.1"/>
    <property type="molecule type" value="Genomic_DNA"/>
</dbReference>
<name>A0A5C4J817_9ACTN</name>
<dbReference type="Gene3D" id="3.40.50.720">
    <property type="entry name" value="NAD(P)-binding Rossmann-like Domain"/>
    <property type="match status" value="1"/>
</dbReference>
<evidence type="ECO:0000313" key="5">
    <source>
        <dbReference type="Proteomes" id="UP000309174"/>
    </source>
</evidence>
<evidence type="ECO:0000256" key="1">
    <source>
        <dbReference type="ARBA" id="ARBA00006484"/>
    </source>
</evidence>
<dbReference type="CDD" id="cd05233">
    <property type="entry name" value="SDR_c"/>
    <property type="match status" value="1"/>
</dbReference>
<comment type="caution">
    <text evidence="4">The sequence shown here is derived from an EMBL/GenBank/DDBJ whole genome shotgun (WGS) entry which is preliminary data.</text>
</comment>
<dbReference type="InterPro" id="IPR057326">
    <property type="entry name" value="KR_dom"/>
</dbReference>
<accession>A0A5C4J817</accession>
<dbReference type="PANTHER" id="PTHR42760:SF40">
    <property type="entry name" value="3-OXOACYL-[ACYL-CARRIER-PROTEIN] REDUCTASE, CHLOROPLASTIC"/>
    <property type="match status" value="1"/>
</dbReference>
<comment type="similarity">
    <text evidence="1 2">Belongs to the short-chain dehydrogenases/reductases (SDR) family.</text>
</comment>
<dbReference type="PANTHER" id="PTHR42760">
    <property type="entry name" value="SHORT-CHAIN DEHYDROGENASES/REDUCTASES FAMILY MEMBER"/>
    <property type="match status" value="1"/>
</dbReference>
<feature type="domain" description="Ketoreductase" evidence="3">
    <location>
        <begin position="1"/>
        <end position="172"/>
    </location>
</feature>
<dbReference type="GO" id="GO:0016616">
    <property type="term" value="F:oxidoreductase activity, acting on the CH-OH group of donors, NAD or NADP as acceptor"/>
    <property type="evidence" value="ECO:0007669"/>
    <property type="project" value="UniProtKB-ARBA"/>
</dbReference>
<protein>
    <submittedName>
        <fullName evidence="4">SDR family oxidoreductase</fullName>
    </submittedName>
</protein>
<dbReference type="SUPFAM" id="SSF51735">
    <property type="entry name" value="NAD(P)-binding Rossmann-fold domains"/>
    <property type="match status" value="1"/>
</dbReference>
<organism evidence="4 5">
    <name type="scientific">Actinomadura soli</name>
    <dbReference type="NCBI Taxonomy" id="2508997"/>
    <lineage>
        <taxon>Bacteria</taxon>
        <taxon>Bacillati</taxon>
        <taxon>Actinomycetota</taxon>
        <taxon>Actinomycetes</taxon>
        <taxon>Streptosporangiales</taxon>
        <taxon>Thermomonosporaceae</taxon>
        <taxon>Actinomadura</taxon>
    </lineage>
</organism>
<dbReference type="Pfam" id="PF00106">
    <property type="entry name" value="adh_short"/>
    <property type="match status" value="1"/>
</dbReference>
<reference evidence="4 5" key="1">
    <citation type="submission" date="2019-05" db="EMBL/GenBank/DDBJ databases">
        <title>Draft genome sequence of Actinomadura sp. 14C53.</title>
        <authorList>
            <person name="Saricaoglu S."/>
            <person name="Isik K."/>
        </authorList>
    </citation>
    <scope>NUCLEOTIDE SEQUENCE [LARGE SCALE GENOMIC DNA]</scope>
    <source>
        <strain evidence="4 5">14C53</strain>
    </source>
</reference>
<evidence type="ECO:0000259" key="3">
    <source>
        <dbReference type="SMART" id="SM00822"/>
    </source>
</evidence>